<feature type="region of interest" description="Disordered" evidence="1">
    <location>
        <begin position="78"/>
        <end position="156"/>
    </location>
</feature>
<protein>
    <submittedName>
        <fullName evidence="2">Uncharacterized protein</fullName>
    </submittedName>
</protein>
<dbReference type="EMBL" id="JAZGSY010000017">
    <property type="protein sequence ID" value="KAL1843417.1"/>
    <property type="molecule type" value="Genomic_DNA"/>
</dbReference>
<feature type="compositionally biased region" description="Basic residues" evidence="1">
    <location>
        <begin position="114"/>
        <end position="125"/>
    </location>
</feature>
<comment type="caution">
    <text evidence="2">The sequence shown here is derived from an EMBL/GenBank/DDBJ whole genome shotgun (WGS) entry which is preliminary data.</text>
</comment>
<accession>A0ABR3VNE1</accession>
<evidence type="ECO:0000313" key="2">
    <source>
        <dbReference type="EMBL" id="KAL1843417.1"/>
    </source>
</evidence>
<gene>
    <name evidence="2" type="ORF">VTJ49DRAFT_1767</name>
</gene>
<feature type="compositionally biased region" description="Low complexity" evidence="1">
    <location>
        <begin position="86"/>
        <end position="105"/>
    </location>
</feature>
<organism evidence="2 3">
    <name type="scientific">Humicola insolens</name>
    <name type="common">Soft-rot fungus</name>
    <dbReference type="NCBI Taxonomy" id="85995"/>
    <lineage>
        <taxon>Eukaryota</taxon>
        <taxon>Fungi</taxon>
        <taxon>Dikarya</taxon>
        <taxon>Ascomycota</taxon>
        <taxon>Pezizomycotina</taxon>
        <taxon>Sordariomycetes</taxon>
        <taxon>Sordariomycetidae</taxon>
        <taxon>Sordariales</taxon>
        <taxon>Chaetomiaceae</taxon>
        <taxon>Mycothermus</taxon>
    </lineage>
</organism>
<evidence type="ECO:0000313" key="3">
    <source>
        <dbReference type="Proteomes" id="UP001583172"/>
    </source>
</evidence>
<name>A0ABR3VNE1_HUMIN</name>
<proteinExistence type="predicted"/>
<sequence length="212" mass="23225">MVTYGVTLLRTPISTGAAPIGSGKSRPGCGVVVCQKKSSTALEAGPIFAIHQRRLHRTTPIANDTISLLSTTRQRDQFHGHTTSRQTGFPTQTTFSPSSSRSETSAVHHGLSARYRHRCRRRRLPRTSPNHTPRLCSLSPSAHAQPTTMTEKDEMKEKLGLTRPSINQQGRAGLVAWRRSRGGVGALGKAFYKGGFEPRMTKREAALILSLK</sequence>
<keyword evidence="3" id="KW-1185">Reference proteome</keyword>
<reference evidence="2 3" key="1">
    <citation type="journal article" date="2024" name="Commun. Biol.">
        <title>Comparative genomic analysis of thermophilic fungi reveals convergent evolutionary adaptations and gene losses.</title>
        <authorList>
            <person name="Steindorff A.S."/>
            <person name="Aguilar-Pontes M.V."/>
            <person name="Robinson A.J."/>
            <person name="Andreopoulos B."/>
            <person name="LaButti K."/>
            <person name="Kuo A."/>
            <person name="Mondo S."/>
            <person name="Riley R."/>
            <person name="Otillar R."/>
            <person name="Haridas S."/>
            <person name="Lipzen A."/>
            <person name="Grimwood J."/>
            <person name="Schmutz J."/>
            <person name="Clum A."/>
            <person name="Reid I.D."/>
            <person name="Moisan M.C."/>
            <person name="Butler G."/>
            <person name="Nguyen T.T.M."/>
            <person name="Dewar K."/>
            <person name="Conant G."/>
            <person name="Drula E."/>
            <person name="Henrissat B."/>
            <person name="Hansel C."/>
            <person name="Singer S."/>
            <person name="Hutchinson M.I."/>
            <person name="de Vries R.P."/>
            <person name="Natvig D.O."/>
            <person name="Powell A.J."/>
            <person name="Tsang A."/>
            <person name="Grigoriev I.V."/>
        </authorList>
    </citation>
    <scope>NUCLEOTIDE SEQUENCE [LARGE SCALE GENOMIC DNA]</scope>
    <source>
        <strain evidence="2 3">CBS 620.91</strain>
    </source>
</reference>
<evidence type="ECO:0000256" key="1">
    <source>
        <dbReference type="SAM" id="MobiDB-lite"/>
    </source>
</evidence>
<dbReference type="Proteomes" id="UP001583172">
    <property type="component" value="Unassembled WGS sequence"/>
</dbReference>
<feature type="compositionally biased region" description="Polar residues" evidence="1">
    <location>
        <begin position="138"/>
        <end position="149"/>
    </location>
</feature>